<proteinExistence type="predicted"/>
<name>A0ABW7Z0V4_9ACTN</name>
<organism evidence="1 2">
    <name type="scientific">Nonomuraea typhae</name>
    <dbReference type="NCBI Taxonomy" id="2603600"/>
    <lineage>
        <taxon>Bacteria</taxon>
        <taxon>Bacillati</taxon>
        <taxon>Actinomycetota</taxon>
        <taxon>Actinomycetes</taxon>
        <taxon>Streptosporangiales</taxon>
        <taxon>Streptosporangiaceae</taxon>
        <taxon>Nonomuraea</taxon>
    </lineage>
</organism>
<gene>
    <name evidence="1" type="ORF">ACIBG2_29615</name>
</gene>
<accession>A0ABW7Z0V4</accession>
<dbReference type="Proteomes" id="UP001612741">
    <property type="component" value="Unassembled WGS sequence"/>
</dbReference>
<dbReference type="EMBL" id="JBITGY010000008">
    <property type="protein sequence ID" value="MFI6501572.1"/>
    <property type="molecule type" value="Genomic_DNA"/>
</dbReference>
<sequence length="74" mass="8076">MNADCNAICLGGPCHGLLTHVDQDIGILDIPIPCPAPGEDRAPYRITRERVRYWGRAEPYIALHWTGACPCSSA</sequence>
<dbReference type="RefSeq" id="WP_397086238.1">
    <property type="nucleotide sequence ID" value="NZ_JBITGY010000008.1"/>
</dbReference>
<reference evidence="1 2" key="1">
    <citation type="submission" date="2024-10" db="EMBL/GenBank/DDBJ databases">
        <title>The Natural Products Discovery Center: Release of the First 8490 Sequenced Strains for Exploring Actinobacteria Biosynthetic Diversity.</title>
        <authorList>
            <person name="Kalkreuter E."/>
            <person name="Kautsar S.A."/>
            <person name="Yang D."/>
            <person name="Bader C.D."/>
            <person name="Teijaro C.N."/>
            <person name="Fluegel L."/>
            <person name="Davis C.M."/>
            <person name="Simpson J.R."/>
            <person name="Lauterbach L."/>
            <person name="Steele A.D."/>
            <person name="Gui C."/>
            <person name="Meng S."/>
            <person name="Li G."/>
            <person name="Viehrig K."/>
            <person name="Ye F."/>
            <person name="Su P."/>
            <person name="Kiefer A.F."/>
            <person name="Nichols A."/>
            <person name="Cepeda A.J."/>
            <person name="Yan W."/>
            <person name="Fan B."/>
            <person name="Jiang Y."/>
            <person name="Adhikari A."/>
            <person name="Zheng C.-J."/>
            <person name="Schuster L."/>
            <person name="Cowan T.M."/>
            <person name="Smanski M.J."/>
            <person name="Chevrette M.G."/>
            <person name="De Carvalho L.P.S."/>
            <person name="Shen B."/>
        </authorList>
    </citation>
    <scope>NUCLEOTIDE SEQUENCE [LARGE SCALE GENOMIC DNA]</scope>
    <source>
        <strain evidence="1 2">NPDC050545</strain>
    </source>
</reference>
<evidence type="ECO:0000313" key="2">
    <source>
        <dbReference type="Proteomes" id="UP001612741"/>
    </source>
</evidence>
<comment type="caution">
    <text evidence="1">The sequence shown here is derived from an EMBL/GenBank/DDBJ whole genome shotgun (WGS) entry which is preliminary data.</text>
</comment>
<evidence type="ECO:0000313" key="1">
    <source>
        <dbReference type="EMBL" id="MFI6501572.1"/>
    </source>
</evidence>
<protein>
    <submittedName>
        <fullName evidence="1">Uncharacterized protein</fullName>
    </submittedName>
</protein>
<keyword evidence="2" id="KW-1185">Reference proteome</keyword>